<reference evidence="9 10" key="1">
    <citation type="submission" date="2017-12" db="EMBL/GenBank/DDBJ databases">
        <title>Taxonomic description and draft genome of Pradoshia cofamensis Gen. nov., sp. nov., a thermotolerant bacillale isolated from anterior gut of earthworm Eisenia fetida.</title>
        <authorList>
            <person name="Saha T."/>
            <person name="Chakraborty R."/>
        </authorList>
    </citation>
    <scope>NUCLEOTIDE SEQUENCE [LARGE SCALE GENOMIC DNA]</scope>
    <source>
        <strain evidence="9 10">EAG3</strain>
    </source>
</reference>
<feature type="domain" description="NADH:quinone oxidoreductase/Mrp antiporter transmembrane" evidence="8">
    <location>
        <begin position="134"/>
        <end position="424"/>
    </location>
</feature>
<evidence type="ECO:0000256" key="1">
    <source>
        <dbReference type="ARBA" id="ARBA00004651"/>
    </source>
</evidence>
<dbReference type="GO" id="GO:0042773">
    <property type="term" value="P:ATP synthesis coupled electron transport"/>
    <property type="evidence" value="ECO:0007669"/>
    <property type="project" value="InterPro"/>
</dbReference>
<feature type="transmembrane region" description="Helical" evidence="7">
    <location>
        <begin position="86"/>
        <end position="105"/>
    </location>
</feature>
<dbReference type="Pfam" id="PF00361">
    <property type="entry name" value="Proton_antipo_M"/>
    <property type="match status" value="1"/>
</dbReference>
<dbReference type="InterPro" id="IPR010227">
    <property type="entry name" value="NADH_Q_OxRdtase_chainM/4"/>
</dbReference>
<evidence type="ECO:0000256" key="6">
    <source>
        <dbReference type="RuleBase" id="RU000320"/>
    </source>
</evidence>
<organism evidence="9 10">
    <name type="scientific">Pradoshia eiseniae</name>
    <dbReference type="NCBI Taxonomy" id="2064768"/>
    <lineage>
        <taxon>Bacteria</taxon>
        <taxon>Bacillati</taxon>
        <taxon>Bacillota</taxon>
        <taxon>Bacilli</taxon>
        <taxon>Bacillales</taxon>
        <taxon>Bacillaceae</taxon>
        <taxon>Pradoshia</taxon>
    </lineage>
</organism>
<sequence>MILILLVFSPLLFLLALWLLPKGNSRVLKLVGVLGTLPPLLFSLLIVLSGEKWSSFTAYADWFQLDNTGNEFSQMYAVPFELGIDGFSMVMILLTAVLSMLAAIASTWQIGKEWRGYFSLFLLLEIGMLGVFAAENLILFFLFFEVTLVATFFLVGKWGGFDREKASYRFLIYNGLGSAILLFVIAVLFAKTGTANIEILQQILSLGGQTLLSPISSELKYALLIALLVAFGIKLPIFPLHSWVLKVHVEAPPAVVMLHAGILLKIGAYGLIRFGVGLFPEEFSHVSFWVILLGVVNLLYGAFLALVQTDFKLMLAYSSVSHMGIVLMGIGALNDAGMQGAVFQVVSHGLIASLFFLLVGVMQNRFHTTDMRKLGGLWNGMPVFSGLLLTAGMASLGLPGLSGFISEFLAFLGVFEEEAVLGAIGTLGIILTAVYILRAVLKMTFGPAQTKARDLRLIEWMPAAVLVGIIVLIGVYPSILERAISGMGG</sequence>
<dbReference type="PRINTS" id="PR01437">
    <property type="entry name" value="NUOXDRDTASE4"/>
</dbReference>
<accession>A0A2S7N2B9</accession>
<dbReference type="RefSeq" id="WP_104848558.1">
    <property type="nucleotide sequence ID" value="NZ_PKOZ01000002.1"/>
</dbReference>
<dbReference type="OrthoDB" id="9811718at2"/>
<keyword evidence="10" id="KW-1185">Reference proteome</keyword>
<dbReference type="Proteomes" id="UP000239663">
    <property type="component" value="Unassembled WGS sequence"/>
</dbReference>
<evidence type="ECO:0000256" key="4">
    <source>
        <dbReference type="ARBA" id="ARBA00022989"/>
    </source>
</evidence>
<comment type="subcellular location">
    <subcellularLocation>
        <location evidence="1">Cell membrane</location>
        <topology evidence="1">Multi-pass membrane protein</topology>
    </subcellularLocation>
    <subcellularLocation>
        <location evidence="6">Membrane</location>
        <topology evidence="6">Multi-pass membrane protein</topology>
    </subcellularLocation>
</comment>
<dbReference type="GO" id="GO:0008137">
    <property type="term" value="F:NADH dehydrogenase (ubiquinone) activity"/>
    <property type="evidence" value="ECO:0007669"/>
    <property type="project" value="InterPro"/>
</dbReference>
<comment type="caution">
    <text evidence="9">The sequence shown here is derived from an EMBL/GenBank/DDBJ whole genome shotgun (WGS) entry which is preliminary data.</text>
</comment>
<feature type="transmembrane region" description="Helical" evidence="7">
    <location>
        <begin position="314"/>
        <end position="333"/>
    </location>
</feature>
<feature type="transmembrane region" description="Helical" evidence="7">
    <location>
        <begin position="345"/>
        <end position="362"/>
    </location>
</feature>
<dbReference type="InterPro" id="IPR003918">
    <property type="entry name" value="NADH_UbQ_OxRdtase"/>
</dbReference>
<protein>
    <submittedName>
        <fullName evidence="9">NADH-quinone oxidoreductase subunit M</fullName>
    </submittedName>
</protein>
<feature type="transmembrane region" description="Helical" evidence="7">
    <location>
        <begin position="256"/>
        <end position="276"/>
    </location>
</feature>
<evidence type="ECO:0000256" key="7">
    <source>
        <dbReference type="SAM" id="Phobius"/>
    </source>
</evidence>
<evidence type="ECO:0000256" key="3">
    <source>
        <dbReference type="ARBA" id="ARBA00022692"/>
    </source>
</evidence>
<feature type="transmembrane region" description="Helical" evidence="7">
    <location>
        <begin position="288"/>
        <end position="307"/>
    </location>
</feature>
<dbReference type="EMBL" id="PKOZ01000002">
    <property type="protein sequence ID" value="PQD96130.1"/>
    <property type="molecule type" value="Genomic_DNA"/>
</dbReference>
<keyword evidence="4 7" id="KW-1133">Transmembrane helix</keyword>
<dbReference type="GO" id="GO:0048039">
    <property type="term" value="F:ubiquinone binding"/>
    <property type="evidence" value="ECO:0007669"/>
    <property type="project" value="TreeGrafter"/>
</dbReference>
<dbReference type="AlphaFoldDB" id="A0A2S7N2B9"/>
<evidence type="ECO:0000313" key="9">
    <source>
        <dbReference type="EMBL" id="PQD96130.1"/>
    </source>
</evidence>
<feature type="transmembrane region" description="Helical" evidence="7">
    <location>
        <begin position="221"/>
        <end position="244"/>
    </location>
</feature>
<dbReference type="InterPro" id="IPR001750">
    <property type="entry name" value="ND/Mrp_TM"/>
</dbReference>
<feature type="transmembrane region" description="Helical" evidence="7">
    <location>
        <begin position="383"/>
        <end position="413"/>
    </location>
</feature>
<dbReference type="PANTHER" id="PTHR43507:SF1">
    <property type="entry name" value="NADH-UBIQUINONE OXIDOREDUCTASE CHAIN 4"/>
    <property type="match status" value="1"/>
</dbReference>
<feature type="transmembrane region" description="Helical" evidence="7">
    <location>
        <begin position="419"/>
        <end position="437"/>
    </location>
</feature>
<name>A0A2S7N2B9_9BACI</name>
<dbReference type="GO" id="GO:0003954">
    <property type="term" value="F:NADH dehydrogenase activity"/>
    <property type="evidence" value="ECO:0007669"/>
    <property type="project" value="TreeGrafter"/>
</dbReference>
<dbReference type="PANTHER" id="PTHR43507">
    <property type="entry name" value="NADH-UBIQUINONE OXIDOREDUCTASE CHAIN 4"/>
    <property type="match status" value="1"/>
</dbReference>
<evidence type="ECO:0000259" key="8">
    <source>
        <dbReference type="Pfam" id="PF00361"/>
    </source>
</evidence>
<feature type="transmembrane region" description="Helical" evidence="7">
    <location>
        <begin position="117"/>
        <end position="134"/>
    </location>
</feature>
<feature type="transmembrane region" description="Helical" evidence="7">
    <location>
        <begin position="457"/>
        <end position="479"/>
    </location>
</feature>
<evidence type="ECO:0000256" key="5">
    <source>
        <dbReference type="ARBA" id="ARBA00023136"/>
    </source>
</evidence>
<feature type="transmembrane region" description="Helical" evidence="7">
    <location>
        <begin position="170"/>
        <end position="190"/>
    </location>
</feature>
<dbReference type="GO" id="GO:0005886">
    <property type="term" value="C:plasma membrane"/>
    <property type="evidence" value="ECO:0007669"/>
    <property type="project" value="UniProtKB-SubCell"/>
</dbReference>
<proteinExistence type="inferred from homology"/>
<feature type="transmembrane region" description="Helical" evidence="7">
    <location>
        <begin position="140"/>
        <end position="158"/>
    </location>
</feature>
<gene>
    <name evidence="9" type="ORF">CYL18_05885</name>
</gene>
<dbReference type="NCBIfam" id="TIGR01972">
    <property type="entry name" value="NDH_I_M"/>
    <property type="match status" value="1"/>
</dbReference>
<evidence type="ECO:0000256" key="2">
    <source>
        <dbReference type="ARBA" id="ARBA00009025"/>
    </source>
</evidence>
<comment type="similarity">
    <text evidence="2">Belongs to the complex I subunit 4 family.</text>
</comment>
<evidence type="ECO:0000313" key="10">
    <source>
        <dbReference type="Proteomes" id="UP000239663"/>
    </source>
</evidence>
<keyword evidence="3 6" id="KW-0812">Transmembrane</keyword>
<dbReference type="GO" id="GO:0015990">
    <property type="term" value="P:electron transport coupled proton transport"/>
    <property type="evidence" value="ECO:0007669"/>
    <property type="project" value="TreeGrafter"/>
</dbReference>
<keyword evidence="5 7" id="KW-0472">Membrane</keyword>